<proteinExistence type="predicted"/>
<keyword evidence="3" id="KW-1185">Reference proteome</keyword>
<dbReference type="SUPFAM" id="SSF47413">
    <property type="entry name" value="lambda repressor-like DNA-binding domains"/>
    <property type="match status" value="1"/>
</dbReference>
<dbReference type="InterPro" id="IPR011873">
    <property type="entry name" value="CHP02147"/>
</dbReference>
<gene>
    <name evidence="2" type="ORF">NWE73_15795</name>
</gene>
<dbReference type="RefSeq" id="WP_277579320.1">
    <property type="nucleotide sequence ID" value="NZ_JANRMI010000005.1"/>
</dbReference>
<name>A0ABT6DLU0_9BACT</name>
<organism evidence="2 3">
    <name type="scientific">Bdellovibrio svalbardensis</name>
    <dbReference type="NCBI Taxonomy" id="2972972"/>
    <lineage>
        <taxon>Bacteria</taxon>
        <taxon>Pseudomonadati</taxon>
        <taxon>Bdellovibrionota</taxon>
        <taxon>Bdellovibrionia</taxon>
        <taxon>Bdellovibrionales</taxon>
        <taxon>Pseudobdellovibrionaceae</taxon>
        <taxon>Bdellovibrio</taxon>
    </lineage>
</organism>
<dbReference type="NCBIfam" id="TIGR02147">
    <property type="entry name" value="Fsuc_second"/>
    <property type="match status" value="1"/>
</dbReference>
<comment type="caution">
    <text evidence="2">The sequence shown here is derived from an EMBL/GenBank/DDBJ whole genome shotgun (WGS) entry which is preliminary data.</text>
</comment>
<dbReference type="InterPro" id="IPR001387">
    <property type="entry name" value="Cro/C1-type_HTH"/>
</dbReference>
<evidence type="ECO:0000259" key="1">
    <source>
        <dbReference type="PROSITE" id="PS50943"/>
    </source>
</evidence>
<dbReference type="Proteomes" id="UP001152321">
    <property type="component" value="Unassembled WGS sequence"/>
</dbReference>
<dbReference type="InterPro" id="IPR010982">
    <property type="entry name" value="Lambda_DNA-bd_dom_sf"/>
</dbReference>
<sequence length="252" mass="29210">MNNLNPTQYLNEDFQRRKVKNPRYSLRAYAKALDLNPGTLSQILAGKRTITKELLWDLHSRLKFPEDIYDVWLNQIAPPRTAQKNDHVLDEAEIETLNSWMYFAVIELFSIKKSWTPEEVAKKIGVSSFEIGRIADVLIKNSILRLNSKNELECLKQSLTTFPVTKTSTQLKDLQKQMLEKAIEHLYSVDISLRHNSTLTVAVSMEDIPLIREKILKFRKEINQICSRSKKDPTQVYNMSVALYPITQIKES</sequence>
<dbReference type="PROSITE" id="PS50943">
    <property type="entry name" value="HTH_CROC1"/>
    <property type="match status" value="1"/>
</dbReference>
<dbReference type="Pfam" id="PF14394">
    <property type="entry name" value="DUF4423"/>
    <property type="match status" value="1"/>
</dbReference>
<dbReference type="CDD" id="cd00093">
    <property type="entry name" value="HTH_XRE"/>
    <property type="match status" value="1"/>
</dbReference>
<evidence type="ECO:0000313" key="2">
    <source>
        <dbReference type="EMBL" id="MDG0817844.1"/>
    </source>
</evidence>
<dbReference type="EMBL" id="JANRMI010000005">
    <property type="protein sequence ID" value="MDG0817844.1"/>
    <property type="molecule type" value="Genomic_DNA"/>
</dbReference>
<dbReference type="Gene3D" id="1.10.260.40">
    <property type="entry name" value="lambda repressor-like DNA-binding domains"/>
    <property type="match status" value="1"/>
</dbReference>
<accession>A0ABT6DLU0</accession>
<feature type="domain" description="HTH cro/C1-type" evidence="1">
    <location>
        <begin position="24"/>
        <end position="68"/>
    </location>
</feature>
<dbReference type="InterPro" id="IPR025537">
    <property type="entry name" value="DUF4423"/>
</dbReference>
<protein>
    <submittedName>
        <fullName evidence="2">DUF4423 domain-containing protein</fullName>
    </submittedName>
</protein>
<reference evidence="2" key="1">
    <citation type="submission" date="2022-08" db="EMBL/GenBank/DDBJ databases">
        <title>Novel Bdellovibrio Species Isolated from Svalbard: Designation Bdellovibrio svalbardensis.</title>
        <authorList>
            <person name="Mitchell R.J."/>
            <person name="Choi S.Y."/>
        </authorList>
    </citation>
    <scope>NUCLEOTIDE SEQUENCE</scope>
    <source>
        <strain evidence="2">PAP01</strain>
    </source>
</reference>
<evidence type="ECO:0000313" key="3">
    <source>
        <dbReference type="Proteomes" id="UP001152321"/>
    </source>
</evidence>